<dbReference type="InterPro" id="IPR036188">
    <property type="entry name" value="FAD/NAD-bd_sf"/>
</dbReference>
<accession>A0ABQ6JR60</accession>
<feature type="compositionally biased region" description="Low complexity" evidence="1">
    <location>
        <begin position="627"/>
        <end position="636"/>
    </location>
</feature>
<reference evidence="3" key="1">
    <citation type="journal article" date="2019" name="Int. J. Syst. Evol. Microbiol.">
        <title>The Global Catalogue of Microorganisms (GCM) 10K type strain sequencing project: providing services to taxonomists for standard genome sequencing and annotation.</title>
        <authorList>
            <consortium name="The Broad Institute Genomics Platform"/>
            <consortium name="The Broad Institute Genome Sequencing Center for Infectious Disease"/>
            <person name="Wu L."/>
            <person name="Ma J."/>
        </authorList>
    </citation>
    <scope>NUCLEOTIDE SEQUENCE [LARGE SCALE GENOMIC DNA]</scope>
    <source>
        <strain evidence="3">NBRC 108755</strain>
    </source>
</reference>
<dbReference type="SUPFAM" id="SSF51905">
    <property type="entry name" value="FAD/NAD(P)-binding domain"/>
    <property type="match status" value="1"/>
</dbReference>
<feature type="compositionally biased region" description="Basic residues" evidence="1">
    <location>
        <begin position="577"/>
        <end position="622"/>
    </location>
</feature>
<feature type="compositionally biased region" description="Low complexity" evidence="1">
    <location>
        <begin position="550"/>
        <end position="562"/>
    </location>
</feature>
<sequence length="636" mass="67748">MSELRDVVIVGGGHNALVAAAYLAGAGRSVTLLERQAHLGGAAVSAEVFPGVDARLSRYSYLVSLLPERIRRDLRLDVELARRRYSSYTPLPGSDRGLLVDTGDDEATAASFASIGAASDHLAWNAFGDDTARLASAIWPTLTGPLLTRDEARRAVGDDGVWQQLVEAPMGATIERRFADDLVRGVVLTDGLIGTFAPAVDPTLAANRCFLYHVIGGGTGHWDVPVGGMGAVSGALARAAREAGAELVTDAEVTSVTPDGEVAYRSGDTERRIAGRVVLSGVAPYELARLLGETAERPEGAQVKVNLLLTRLPKLRDSSADPAAAFAGTFHVHEGFAAIDTAYAAASQGRIPSPLPLESYCHSLTDPSILSPELRESGAQTLTVFGLQTPDRLLEGRDPDAARAELQAAVLHSLDSVLAEPLESLLMTDADGRPCIETATTRDLEHSLRMPGGNIFHGPLEWPWAEDGESLATSAERWGVATQHERILLCGSGSRRGVPCPASAATTPRWPCSSSEPLPNAVAVGGPRQSSLRLHTHRYSVWLTPTSRGRGCGCPAGARGSPTRATTREADAPRGPCRSRARARPSARCRRRRRGTGPARRPGRTPRRRPRSAVRDRRRGRRDRGSATRSRSAAPA</sequence>
<evidence type="ECO:0000313" key="2">
    <source>
        <dbReference type="EMBL" id="GMA90777.1"/>
    </source>
</evidence>
<organism evidence="2 3">
    <name type="scientific">Homoserinibacter gongjuensis</name>
    <dbReference type="NCBI Taxonomy" id="1162968"/>
    <lineage>
        <taxon>Bacteria</taxon>
        <taxon>Bacillati</taxon>
        <taxon>Actinomycetota</taxon>
        <taxon>Actinomycetes</taxon>
        <taxon>Micrococcales</taxon>
        <taxon>Microbacteriaceae</taxon>
        <taxon>Homoserinibacter</taxon>
    </lineage>
</organism>
<evidence type="ECO:0000256" key="1">
    <source>
        <dbReference type="SAM" id="MobiDB-lite"/>
    </source>
</evidence>
<gene>
    <name evidence="2" type="ORF">GCM10025869_13060</name>
</gene>
<dbReference type="PANTHER" id="PTHR10668">
    <property type="entry name" value="PHYTOENE DEHYDROGENASE"/>
    <property type="match status" value="1"/>
</dbReference>
<feature type="region of interest" description="Disordered" evidence="1">
    <location>
        <begin position="550"/>
        <end position="636"/>
    </location>
</feature>
<name>A0ABQ6JR60_9MICO</name>
<proteinExistence type="predicted"/>
<dbReference type="Proteomes" id="UP001157069">
    <property type="component" value="Unassembled WGS sequence"/>
</dbReference>
<keyword evidence="3" id="KW-1185">Reference proteome</keyword>
<protein>
    <submittedName>
        <fullName evidence="2">Oxidoreductase</fullName>
    </submittedName>
</protein>
<dbReference type="Pfam" id="PF13450">
    <property type="entry name" value="NAD_binding_8"/>
    <property type="match status" value="1"/>
</dbReference>
<evidence type="ECO:0000313" key="3">
    <source>
        <dbReference type="Proteomes" id="UP001157069"/>
    </source>
</evidence>
<dbReference type="PANTHER" id="PTHR10668:SF103">
    <property type="entry name" value="PYRIDINE NUCLEOTIDE-DISULFIDE OXIDOREDUCTASE DOMAIN-CONTAINING PROTEIN 2"/>
    <property type="match status" value="1"/>
</dbReference>
<comment type="caution">
    <text evidence="2">The sequence shown here is derived from an EMBL/GenBank/DDBJ whole genome shotgun (WGS) entry which is preliminary data.</text>
</comment>
<dbReference type="Gene3D" id="3.50.50.60">
    <property type="entry name" value="FAD/NAD(P)-binding domain"/>
    <property type="match status" value="2"/>
</dbReference>
<dbReference type="EMBL" id="BSVA01000001">
    <property type="protein sequence ID" value="GMA90777.1"/>
    <property type="molecule type" value="Genomic_DNA"/>
</dbReference>